<sequence length="535" mass="58777">MPGTAPCSGLHTSPSKQPCRHIQAQFQRAIGSCHRLFRASQSGAAQRGRGLSPALSRGRQRDPCRLRATQEAASAVQTPLQGLLQWAVDNGVRGIGQADSKVAIYETDQEERGMLAVQEVAEDEVLFSVPLRLALTDATSKHDGLKGGTWLSRLAAQVLERKTAATSPWQPYIQALPHAADPQPFLPSSEAVLESGVPLGQLSPTLIPRLRTVEDLLPGITAQLREFSPQEVQWAMQLVQSRACGTMDKQGEPVRMLVPLMDMLNHQGDESELLPSQPVTVRENARWDLVQHDGQWEMQVSAMRPLEAGEEVSLSYEERENEYFLVQYGFVPMSNVHDAVQLFSSTDAAEAWCKHHQAGRVPSLYEEPQQMAQLQPSGLPLEQQHQVPILQLHTGARMDPDLVAVFEASSSRTPAHSASQELSEKGRQLALARCWEVLQEGVDPLLRDLAMLAADQGSDDSEAEVWVRRLQHYRQVVAAACQKAGSQSLAAPAQQQTASNLLKQGQLSPSARLILRFVALKKCVLWDAVTQLLAA</sequence>
<dbReference type="AlphaFoldDB" id="A0AAW1PIT4"/>
<comment type="caution">
    <text evidence="3">The sequence shown here is derived from an EMBL/GenBank/DDBJ whole genome shotgun (WGS) entry which is preliminary data.</text>
</comment>
<accession>A0AAW1PIT4</accession>
<protein>
    <recommendedName>
        <fullName evidence="2">SET domain-containing protein</fullName>
    </recommendedName>
</protein>
<dbReference type="InterPro" id="IPR046341">
    <property type="entry name" value="SET_dom_sf"/>
</dbReference>
<dbReference type="Proteomes" id="UP001465755">
    <property type="component" value="Unassembled WGS sequence"/>
</dbReference>
<dbReference type="SUPFAM" id="SSF82199">
    <property type="entry name" value="SET domain"/>
    <property type="match status" value="1"/>
</dbReference>
<evidence type="ECO:0000313" key="4">
    <source>
        <dbReference type="Proteomes" id="UP001465755"/>
    </source>
</evidence>
<keyword evidence="4" id="KW-1185">Reference proteome</keyword>
<evidence type="ECO:0000256" key="1">
    <source>
        <dbReference type="SAM" id="MobiDB-lite"/>
    </source>
</evidence>
<dbReference type="CDD" id="cd10527">
    <property type="entry name" value="SET_LSMT"/>
    <property type="match status" value="1"/>
</dbReference>
<gene>
    <name evidence="3" type="ORF">WJX73_009019</name>
</gene>
<dbReference type="Gene3D" id="3.90.1410.10">
    <property type="entry name" value="set domain protein methyltransferase, domain 1"/>
    <property type="match status" value="1"/>
</dbReference>
<dbReference type="GO" id="GO:0016279">
    <property type="term" value="F:protein-lysine N-methyltransferase activity"/>
    <property type="evidence" value="ECO:0007669"/>
    <property type="project" value="TreeGrafter"/>
</dbReference>
<feature type="region of interest" description="Disordered" evidence="1">
    <location>
        <begin position="44"/>
        <end position="64"/>
    </location>
</feature>
<feature type="domain" description="SET" evidence="2">
    <location>
        <begin position="100"/>
        <end position="317"/>
    </location>
</feature>
<dbReference type="PROSITE" id="PS50280">
    <property type="entry name" value="SET"/>
    <property type="match status" value="1"/>
</dbReference>
<proteinExistence type="predicted"/>
<dbReference type="InterPro" id="IPR001214">
    <property type="entry name" value="SET_dom"/>
</dbReference>
<organism evidence="3 4">
    <name type="scientific">Symbiochloris irregularis</name>
    <dbReference type="NCBI Taxonomy" id="706552"/>
    <lineage>
        <taxon>Eukaryota</taxon>
        <taxon>Viridiplantae</taxon>
        <taxon>Chlorophyta</taxon>
        <taxon>core chlorophytes</taxon>
        <taxon>Trebouxiophyceae</taxon>
        <taxon>Trebouxiales</taxon>
        <taxon>Trebouxiaceae</taxon>
        <taxon>Symbiochloris</taxon>
    </lineage>
</organism>
<reference evidence="3 4" key="1">
    <citation type="journal article" date="2024" name="Nat. Commun.">
        <title>Phylogenomics reveals the evolutionary origins of lichenization in chlorophyte algae.</title>
        <authorList>
            <person name="Puginier C."/>
            <person name="Libourel C."/>
            <person name="Otte J."/>
            <person name="Skaloud P."/>
            <person name="Haon M."/>
            <person name="Grisel S."/>
            <person name="Petersen M."/>
            <person name="Berrin J.G."/>
            <person name="Delaux P.M."/>
            <person name="Dal Grande F."/>
            <person name="Keller J."/>
        </authorList>
    </citation>
    <scope>NUCLEOTIDE SEQUENCE [LARGE SCALE GENOMIC DNA]</scope>
    <source>
        <strain evidence="3 4">SAG 2036</strain>
    </source>
</reference>
<dbReference type="PANTHER" id="PTHR13271">
    <property type="entry name" value="UNCHARACTERIZED PUTATIVE METHYLTRANSFERASE"/>
    <property type="match status" value="1"/>
</dbReference>
<evidence type="ECO:0000313" key="3">
    <source>
        <dbReference type="EMBL" id="KAK9808381.1"/>
    </source>
</evidence>
<name>A0AAW1PIT4_9CHLO</name>
<dbReference type="EMBL" id="JALJOQ010000024">
    <property type="protein sequence ID" value="KAK9808381.1"/>
    <property type="molecule type" value="Genomic_DNA"/>
</dbReference>
<dbReference type="InterPro" id="IPR050600">
    <property type="entry name" value="SETD3_SETD6_MTase"/>
</dbReference>
<evidence type="ECO:0000259" key="2">
    <source>
        <dbReference type="PROSITE" id="PS50280"/>
    </source>
</evidence>
<dbReference type="PANTHER" id="PTHR13271:SF140">
    <property type="entry name" value="SET DOMAIN-CONTAINING PROTEIN"/>
    <property type="match status" value="1"/>
</dbReference>